<reference evidence="4 5" key="1">
    <citation type="journal article" date="2014" name="Antonie Van Leeuwenhoek">
        <title>Hyphomonas beringensis sp. nov. and Hyphomonas chukchiensis sp. nov., isolated from surface seawater of the Bering Sea and Chukchi Sea.</title>
        <authorList>
            <person name="Li C."/>
            <person name="Lai Q."/>
            <person name="Li G."/>
            <person name="Dong C."/>
            <person name="Wang J."/>
            <person name="Liao Y."/>
            <person name="Shao Z."/>
        </authorList>
    </citation>
    <scope>NUCLEOTIDE SEQUENCE [LARGE SCALE GENOMIC DNA]</scope>
    <source>
        <strain evidence="4 5">25B14_1</strain>
    </source>
</reference>
<evidence type="ECO:0000313" key="5">
    <source>
        <dbReference type="Proteomes" id="UP000027037"/>
    </source>
</evidence>
<comment type="subunit">
    <text evidence="1">Component of the lipopolysaccharide transport and assembly complex.</text>
</comment>
<evidence type="ECO:0000313" key="4">
    <source>
        <dbReference type="EMBL" id="KCZ57258.1"/>
    </source>
</evidence>
<dbReference type="PATRIC" id="fig|1280946.3.peg.119"/>
<dbReference type="STRING" id="1280946.HY29_00610"/>
<gene>
    <name evidence="1" type="primary">lptD</name>
    <name evidence="4" type="ORF">HY29_00610</name>
</gene>
<comment type="caution">
    <text evidence="4">The sequence shown here is derived from an EMBL/GenBank/DDBJ whole genome shotgun (WGS) entry which is preliminary data.</text>
</comment>
<keyword evidence="1" id="KW-0472">Membrane</keyword>
<feature type="domain" description="LptD C-terminal" evidence="2">
    <location>
        <begin position="281"/>
        <end position="648"/>
    </location>
</feature>
<keyword evidence="1" id="KW-0998">Cell outer membrane</keyword>
<dbReference type="GO" id="GO:1990351">
    <property type="term" value="C:transporter complex"/>
    <property type="evidence" value="ECO:0007669"/>
    <property type="project" value="TreeGrafter"/>
</dbReference>
<dbReference type="InterPro" id="IPR007543">
    <property type="entry name" value="LptD_C"/>
</dbReference>
<evidence type="ECO:0000259" key="2">
    <source>
        <dbReference type="Pfam" id="PF04453"/>
    </source>
</evidence>
<comment type="subcellular location">
    <subcellularLocation>
        <location evidence="1">Cell outer membrane</location>
    </subcellularLocation>
</comment>
<dbReference type="GO" id="GO:0009279">
    <property type="term" value="C:cell outer membrane"/>
    <property type="evidence" value="ECO:0007669"/>
    <property type="project" value="UniProtKB-SubCell"/>
</dbReference>
<protein>
    <recommendedName>
        <fullName evidence="1">LPS-assembly protein LptD</fullName>
    </recommendedName>
</protein>
<comment type="similarity">
    <text evidence="1">Belongs to the LptD family.</text>
</comment>
<evidence type="ECO:0000256" key="1">
    <source>
        <dbReference type="HAMAP-Rule" id="MF_01411"/>
    </source>
</evidence>
<dbReference type="Pfam" id="PF04453">
    <property type="entry name" value="LptD"/>
    <property type="match status" value="1"/>
</dbReference>
<dbReference type="GO" id="GO:0015920">
    <property type="term" value="P:lipopolysaccharide transport"/>
    <property type="evidence" value="ECO:0007669"/>
    <property type="project" value="InterPro"/>
</dbReference>
<dbReference type="GO" id="GO:0043165">
    <property type="term" value="P:Gram-negative-bacterium-type cell outer membrane assembly"/>
    <property type="evidence" value="ECO:0007669"/>
    <property type="project" value="UniProtKB-UniRule"/>
</dbReference>
<name>A0A062UHS9_9PROT</name>
<dbReference type="Pfam" id="PF19838">
    <property type="entry name" value="LptD_2"/>
    <property type="match status" value="1"/>
</dbReference>
<dbReference type="EMBL" id="AWFF01000001">
    <property type="protein sequence ID" value="KCZ57258.1"/>
    <property type="molecule type" value="Genomic_DNA"/>
</dbReference>
<dbReference type="PANTHER" id="PTHR30189">
    <property type="entry name" value="LPS-ASSEMBLY PROTEIN"/>
    <property type="match status" value="1"/>
</dbReference>
<comment type="function">
    <text evidence="1">Involved in the assembly of lipopolysaccharide (LPS) at the surface of the outer membrane.</text>
</comment>
<dbReference type="InterPro" id="IPR020889">
    <property type="entry name" value="LipoPS_assembly_LptD"/>
</dbReference>
<keyword evidence="5" id="KW-1185">Reference proteome</keyword>
<dbReference type="AlphaFoldDB" id="A0A062UHS9"/>
<dbReference type="HAMAP" id="MF_01411">
    <property type="entry name" value="LPS_assembly_LptD"/>
    <property type="match status" value="1"/>
</dbReference>
<dbReference type="Proteomes" id="UP000027037">
    <property type="component" value="Unassembled WGS sequence"/>
</dbReference>
<dbReference type="InterPro" id="IPR050218">
    <property type="entry name" value="LptD"/>
</dbReference>
<organism evidence="4 5">
    <name type="scientific">Hyphomonas beringensis</name>
    <dbReference type="NCBI Taxonomy" id="1280946"/>
    <lineage>
        <taxon>Bacteria</taxon>
        <taxon>Pseudomonadati</taxon>
        <taxon>Pseudomonadota</taxon>
        <taxon>Alphaproteobacteria</taxon>
        <taxon>Hyphomonadales</taxon>
        <taxon>Hyphomonadaceae</taxon>
        <taxon>Hyphomonas</taxon>
    </lineage>
</organism>
<proteinExistence type="inferred from homology"/>
<dbReference type="eggNOG" id="COG1452">
    <property type="taxonomic scope" value="Bacteria"/>
</dbReference>
<keyword evidence="1" id="KW-0732">Signal</keyword>
<dbReference type="InterPro" id="IPR045659">
    <property type="entry name" value="LptD_2"/>
</dbReference>
<feature type="domain" description="LPS-assembly protein LptD central" evidence="3">
    <location>
        <begin position="172"/>
        <end position="267"/>
    </location>
</feature>
<sequence length="717" mass="80073">MAACLPWCAVAQEGNAEPAAPAQDERVVLEADYVYEVRDENKLVAEGNVEALYQGRILRADKLVYDRTTDRVRASGNIVIIDTDGSQQFADEIEVDSKLADGYAIGFSARLADGATVAANSAIRQGDGVDALDQVVYTACPVCEDHKTPTWSIRARRAVLDQESQMMSYRDAVVEVAGIPVFYFPFLAHPDPNSDRRSGLLIPSAGLSSKLGLFYQQPYYWAISDSSEMTISPLVSQNVNPLMELDFRKKFYSGSINFNTSFTKEQDFDSDGELFGEDTWRSHIYGSGLFAINNHWKWGFGVEHQSDDLYDRRYDIDGQDRQRGLYASQPRRLLSQLFLVGQGDDYYTDVALLKFQGLRAGDDDGELPTATPIFFGQKYWDLGKFGYASVDASSAILSRDLGADSRRVSLGGDWTDLNILPGGFTLKTFAEARGDYYALDKDVSGKANVSRFVGNIGTQLAYPMIRPGEVVDITVEPAVMVAWGLSNVNDPAIPNEDSQLFEFDESTLYEANSFGGYDLYEGDGKLSAGLTTRAVWKNGLDLSTTVGRRWRSRPDPNFNDASNLDGTSSDWVVAASAKYGEAFRVDTRARLDEDGLQLNRIDTTVSTRFDRFRAVGQHYYTISNRDAVQPNVTQGIFLRGEIQVTDQYSFFFGQLRDIEQKLNARQQYGIAFEDDCSRFELVYERSELTDRTLGPEESFMIRFSLKTIGDFGSNEFD</sequence>
<accession>A0A062UHS9</accession>
<comment type="caution">
    <text evidence="1">Lacks conserved residue(s) required for the propagation of feature annotation.</text>
</comment>
<dbReference type="PANTHER" id="PTHR30189:SF1">
    <property type="entry name" value="LPS-ASSEMBLY PROTEIN LPTD"/>
    <property type="match status" value="1"/>
</dbReference>
<evidence type="ECO:0000259" key="3">
    <source>
        <dbReference type="Pfam" id="PF19838"/>
    </source>
</evidence>